<feature type="transmembrane region" description="Helical" evidence="9">
    <location>
        <begin position="681"/>
        <end position="698"/>
    </location>
</feature>
<feature type="domain" description="Protein export membrane protein SecD/SecF C-terminal" evidence="12">
    <location>
        <begin position="364"/>
        <end position="523"/>
    </location>
</feature>
<name>A0ABU4WF20_9BACT</name>
<proteinExistence type="inferred from homology"/>
<evidence type="ECO:0000256" key="4">
    <source>
        <dbReference type="ARBA" id="ARBA00022692"/>
    </source>
</evidence>
<dbReference type="EMBL" id="JALBUT010000003">
    <property type="protein sequence ID" value="MDX8415162.1"/>
    <property type="molecule type" value="Genomic_DNA"/>
</dbReference>
<evidence type="ECO:0000256" key="10">
    <source>
        <dbReference type="HAMAP-Rule" id="MF_01464"/>
    </source>
</evidence>
<evidence type="ECO:0000259" key="12">
    <source>
        <dbReference type="Pfam" id="PF02355"/>
    </source>
</evidence>
<comment type="similarity">
    <text evidence="9">Belongs to the SecD/SecF family. SecD subfamily.</text>
</comment>
<evidence type="ECO:0000256" key="8">
    <source>
        <dbReference type="ARBA" id="ARBA00023136"/>
    </source>
</evidence>
<evidence type="ECO:0000256" key="11">
    <source>
        <dbReference type="SAM" id="SignalP"/>
    </source>
</evidence>
<dbReference type="InterPro" id="IPR048634">
    <property type="entry name" value="SecD_SecF_C"/>
</dbReference>
<dbReference type="PANTHER" id="PTHR30081:SF1">
    <property type="entry name" value="PROTEIN TRANSLOCASE SUBUNIT SECD"/>
    <property type="match status" value="1"/>
</dbReference>
<evidence type="ECO:0000313" key="16">
    <source>
        <dbReference type="Proteomes" id="UP001275932"/>
    </source>
</evidence>
<feature type="transmembrane region" description="Helical" evidence="9">
    <location>
        <begin position="386"/>
        <end position="404"/>
    </location>
</feature>
<keyword evidence="11" id="KW-0732">Signal</keyword>
<accession>A0ABU4WF20</accession>
<dbReference type="InterPro" id="IPR054384">
    <property type="entry name" value="SecDF_P1_head"/>
</dbReference>
<dbReference type="InterPro" id="IPR005791">
    <property type="entry name" value="SecD"/>
</dbReference>
<dbReference type="InterPro" id="IPR048631">
    <property type="entry name" value="SecD_1st"/>
</dbReference>
<comment type="subunit">
    <text evidence="10">Forms a complex with SecD. Part of the essential Sec protein translocation apparatus which comprises SecA, SecYEG and auxiliary proteins SecDF. Other proteins may also be involved.</text>
</comment>
<evidence type="ECO:0000313" key="15">
    <source>
        <dbReference type="EMBL" id="MDX8415162.1"/>
    </source>
</evidence>
<dbReference type="Pfam" id="PF21760">
    <property type="entry name" value="SecD_1st"/>
    <property type="match status" value="1"/>
</dbReference>
<keyword evidence="4 9" id="KW-0812">Transmembrane</keyword>
<keyword evidence="16" id="KW-1185">Reference proteome</keyword>
<dbReference type="Gene3D" id="1.20.1640.10">
    <property type="entry name" value="Multidrug efflux transporter AcrB transmembrane domain"/>
    <property type="match status" value="2"/>
</dbReference>
<protein>
    <recommendedName>
        <fullName evidence="9 10">Multifunctional fusion protein</fullName>
    </recommendedName>
    <domain>
        <recommendedName>
            <fullName evidence="9">Protein translocase subunit SecD</fullName>
        </recommendedName>
    </domain>
    <domain>
        <recommendedName>
            <fullName evidence="10">Protein-export membrane protein SecF</fullName>
        </recommendedName>
    </domain>
</protein>
<dbReference type="NCBIfam" id="TIGR01129">
    <property type="entry name" value="secD"/>
    <property type="match status" value="1"/>
</dbReference>
<feature type="transmembrane region" description="Helical" evidence="9">
    <location>
        <begin position="409"/>
        <end position="431"/>
    </location>
</feature>
<feature type="chain" id="PRO_5045214137" description="Multifunctional fusion protein" evidence="11">
    <location>
        <begin position="23"/>
        <end position="862"/>
    </location>
</feature>
<evidence type="ECO:0000256" key="7">
    <source>
        <dbReference type="ARBA" id="ARBA00023010"/>
    </source>
</evidence>
<dbReference type="SUPFAM" id="SSF82866">
    <property type="entry name" value="Multidrug efflux transporter AcrB transmembrane domain"/>
    <property type="match status" value="2"/>
</dbReference>
<dbReference type="RefSeq" id="WP_370396610.1">
    <property type="nucleotide sequence ID" value="NZ_JALBUT010000003.1"/>
</dbReference>
<feature type="transmembrane region" description="Helical" evidence="9">
    <location>
        <begin position="437"/>
        <end position="456"/>
    </location>
</feature>
<evidence type="ECO:0000256" key="5">
    <source>
        <dbReference type="ARBA" id="ARBA00022927"/>
    </source>
</evidence>
<dbReference type="InterPro" id="IPR005665">
    <property type="entry name" value="SecF_bac"/>
</dbReference>
<dbReference type="InterPro" id="IPR022813">
    <property type="entry name" value="SecD/SecF_arch_bac"/>
</dbReference>
<keyword evidence="6 9" id="KW-1133">Transmembrane helix</keyword>
<keyword evidence="5 9" id="KW-0653">Protein transport</keyword>
<dbReference type="InterPro" id="IPR055344">
    <property type="entry name" value="SecD_SecF_C_bact"/>
</dbReference>
<dbReference type="HAMAP" id="MF_01464_B">
    <property type="entry name" value="SecF_B"/>
    <property type="match status" value="1"/>
</dbReference>
<feature type="transmembrane region" description="Helical" evidence="9">
    <location>
        <begin position="477"/>
        <end position="499"/>
    </location>
</feature>
<dbReference type="HAMAP" id="MF_01463_B">
    <property type="entry name" value="SecD_B"/>
    <property type="match status" value="1"/>
</dbReference>
<dbReference type="Pfam" id="PF02355">
    <property type="entry name" value="SecD_SecF_C"/>
    <property type="match status" value="2"/>
</dbReference>
<feature type="domain" description="Protein translocase subunit SecDF P1" evidence="13">
    <location>
        <begin position="153"/>
        <end position="211"/>
    </location>
</feature>
<evidence type="ECO:0000256" key="3">
    <source>
        <dbReference type="ARBA" id="ARBA00022475"/>
    </source>
</evidence>
<comment type="caution">
    <text evidence="9">Lacks conserved residue(s) required for the propagation of feature annotation.</text>
</comment>
<dbReference type="Pfam" id="PF22599">
    <property type="entry name" value="SecDF_P1_head"/>
    <property type="match status" value="1"/>
</dbReference>
<evidence type="ECO:0000256" key="6">
    <source>
        <dbReference type="ARBA" id="ARBA00022989"/>
    </source>
</evidence>
<feature type="domain" description="SecDF P1 head subdomain" evidence="14">
    <location>
        <begin position="247"/>
        <end position="358"/>
    </location>
</feature>
<feature type="transmembrane region" description="Helical" evidence="9">
    <location>
        <begin position="705"/>
        <end position="729"/>
    </location>
</feature>
<comment type="subcellular location">
    <subcellularLocation>
        <location evidence="1 9">Cell membrane</location>
        <topology evidence="1 9">Multi-pass membrane protein</topology>
    </subcellularLocation>
</comment>
<evidence type="ECO:0000256" key="1">
    <source>
        <dbReference type="ARBA" id="ARBA00004651"/>
    </source>
</evidence>
<dbReference type="NCBIfam" id="TIGR00916">
    <property type="entry name" value="2A0604s01"/>
    <property type="match status" value="2"/>
</dbReference>
<comment type="caution">
    <text evidence="15">The sequence shown here is derived from an EMBL/GenBank/DDBJ whole genome shotgun (WGS) entry which is preliminary data.</text>
</comment>
<organism evidence="15 16">
    <name type="scientific">Intestinicryptomonas porci</name>
    <dbReference type="NCBI Taxonomy" id="2926320"/>
    <lineage>
        <taxon>Bacteria</taxon>
        <taxon>Pseudomonadati</taxon>
        <taxon>Verrucomicrobiota</taxon>
        <taxon>Opitutia</taxon>
        <taxon>Opitutales</taxon>
        <taxon>Intestinicryptomonaceae</taxon>
        <taxon>Intestinicryptomonas</taxon>
    </lineage>
</organism>
<evidence type="ECO:0000256" key="2">
    <source>
        <dbReference type="ARBA" id="ARBA00022448"/>
    </source>
</evidence>
<reference evidence="15 16" key="1">
    <citation type="submission" date="2022-03" db="EMBL/GenBank/DDBJ databases">
        <title>Novel taxa within the pig intestine.</title>
        <authorList>
            <person name="Wylensek D."/>
            <person name="Bishof K."/>
            <person name="Afrizal A."/>
            <person name="Clavel T."/>
        </authorList>
    </citation>
    <scope>NUCLEOTIDE SEQUENCE [LARGE SCALE GENOMIC DNA]</scope>
    <source>
        <strain evidence="15 16">CLA-KB-P66</strain>
    </source>
</reference>
<comment type="similarity">
    <text evidence="10">Belongs to the SecD/SecF family. SecF subfamily.</text>
</comment>
<comment type="function">
    <text evidence="9">Part of the Sec protein translocase complex. Interacts with the SecYEG preprotein conducting channel. SecDF uses the proton motive force (PMF) to complete protein translocation after the ATP-dependent function of SecA.</text>
</comment>
<dbReference type="Gene3D" id="3.30.70.3400">
    <property type="match status" value="1"/>
</dbReference>
<evidence type="ECO:0000256" key="9">
    <source>
        <dbReference type="HAMAP-Rule" id="MF_01463"/>
    </source>
</evidence>
<evidence type="ECO:0000259" key="13">
    <source>
        <dbReference type="Pfam" id="PF21760"/>
    </source>
</evidence>
<dbReference type="InterPro" id="IPR022645">
    <property type="entry name" value="SecD/SecF_bac"/>
</dbReference>
<sequence length="862" mass="93870">MKGKIAWKLVLTVLVLAWAVSAMVPFTDTPFETYIANRATKNADEFANILKEAGKRVDPVNYKKDPTKSSTLYTAITEYANENKIDLSKYFDVNVSDIKILKKRNDVLIRELYRQSKSSLKKGLDLAGGVSFTLEINEDELLDDMFSRKGQLEDVVRVLDSRINGLGVTEPSIRVVGSNAIEVQMPGVSLKDNPEAVEELSRPARLEFRLAHRSILPSSANAPKREWPIGYELLVEENAARDGSIIEKPLYIKKCAEALGDIIDHSGVSMDDAGRFSVGMDFTSEGSKKFEEITRKILAKDAKYAGSANEYEQKQLLAIVLDGKLMSAPRIISVISDRGSITGDFNQREALELANALNNPLKVGLNRTSMNEVGPSMAEGARNSSLMAGAIGAGLVLLFMVLYYRGMGILAMITVAANIVFILGTLASFGATMTLPGIAALVLTIGMAVDANILIFERMREELNAGKSMWNSLQAGYEKAFSTIVDANLTTLLTAVILWKLGTGPVKGFGVTLAVGILATLFCALIFGRALCEIVISLGWFKNSFKWKLIGETNVDVMKHFKSMFIASWLVILCGVMAVAYRGDKCVSIDFTGGEMQTLSYAEKLSVGDITSVSNDTLGEVQASYQKDLATGNEILTVQTETGKGEAVFEALKAKYPQADLKLVGKESIGASVSSDITKNAVISLLLAFGGILLYVALRFEIGFGVGAVVALVHDILMAIGLYVILGMFGIGSGLFSAPMIAAILMTVGYSINDKIVVFDRIREELPLNPAMSLYDVIRKSINKTFARTILTSVTTFFAALALFVFGTGIIKDFSLIFLLGIITGTFSSIFIASPVFYAWHKGKRKNVEAAQDMEIKHEWEE</sequence>
<dbReference type="NCBIfam" id="TIGR00966">
    <property type="entry name" value="transloc_SecF"/>
    <property type="match status" value="1"/>
</dbReference>
<gene>
    <name evidence="9 15" type="primary">secD</name>
    <name evidence="10" type="synonym">secF</name>
    <name evidence="15" type="ORF">MOX91_03080</name>
</gene>
<feature type="transmembrane region" description="Helical" evidence="9">
    <location>
        <begin position="735"/>
        <end position="753"/>
    </location>
</feature>
<dbReference type="PANTHER" id="PTHR30081">
    <property type="entry name" value="PROTEIN-EXPORT MEMBRANE PROTEIN SEC"/>
    <property type="match status" value="1"/>
</dbReference>
<feature type="domain" description="Protein export membrane protein SecD/SecF C-terminal" evidence="12">
    <location>
        <begin position="658"/>
        <end position="842"/>
    </location>
</feature>
<feature type="transmembrane region" description="Helical" evidence="9">
    <location>
        <begin position="817"/>
        <end position="840"/>
    </location>
</feature>
<dbReference type="PRINTS" id="PR01755">
    <property type="entry name" value="SECFTRNLCASE"/>
</dbReference>
<dbReference type="Gene3D" id="3.30.1360.200">
    <property type="match status" value="1"/>
</dbReference>
<feature type="transmembrane region" description="Helical" evidence="9">
    <location>
        <begin position="511"/>
        <end position="541"/>
    </location>
</feature>
<feature type="signal peptide" evidence="11">
    <location>
        <begin position="1"/>
        <end position="22"/>
    </location>
</feature>
<feature type="transmembrane region" description="Helical" evidence="9">
    <location>
        <begin position="789"/>
        <end position="811"/>
    </location>
</feature>
<evidence type="ECO:0000259" key="14">
    <source>
        <dbReference type="Pfam" id="PF22599"/>
    </source>
</evidence>
<comment type="subunit">
    <text evidence="9">Forms a complex with SecF. Part of the essential Sec protein translocation apparatus which comprises SecA, SecYEG and auxiliary proteins SecDF. Other proteins may also be involved.</text>
</comment>
<dbReference type="Proteomes" id="UP001275932">
    <property type="component" value="Unassembled WGS sequence"/>
</dbReference>
<feature type="transmembrane region" description="Helical" evidence="9">
    <location>
        <begin position="561"/>
        <end position="581"/>
    </location>
</feature>
<keyword evidence="2 9" id="KW-0813">Transport</keyword>
<keyword evidence="3 9" id="KW-1003">Cell membrane</keyword>
<keyword evidence="8 9" id="KW-0472">Membrane</keyword>
<keyword evidence="7 9" id="KW-0811">Translocation</keyword>